<keyword evidence="3" id="KW-1185">Reference proteome</keyword>
<protein>
    <submittedName>
        <fullName evidence="2">Rho guanine nucleotide exchange factor scd1</fullName>
    </submittedName>
</protein>
<dbReference type="PANTHER" id="PTHR47339:SF1">
    <property type="entry name" value="CELL DIVISION CONTROL PROTEIN 24"/>
    <property type="match status" value="1"/>
</dbReference>
<dbReference type="Proteomes" id="UP000815677">
    <property type="component" value="Unassembled WGS sequence"/>
</dbReference>
<dbReference type="Gene3D" id="2.30.29.30">
    <property type="entry name" value="Pleckstrin-homology domain (PH domain)/Phosphotyrosine-binding domain (PTB)"/>
    <property type="match status" value="1"/>
</dbReference>
<dbReference type="EMBL" id="DF848928">
    <property type="protein sequence ID" value="GAT55164.1"/>
    <property type="molecule type" value="Genomic_DNA"/>
</dbReference>
<evidence type="ECO:0000313" key="3">
    <source>
        <dbReference type="Proteomes" id="UP000815677"/>
    </source>
</evidence>
<dbReference type="PROSITE" id="PS50010">
    <property type="entry name" value="DH_2"/>
    <property type="match status" value="1"/>
</dbReference>
<proteinExistence type="predicted"/>
<reference evidence="2" key="1">
    <citation type="submission" date="2014-09" db="EMBL/GenBank/DDBJ databases">
        <title>Genome sequence of the luminous mushroom Mycena chlorophos for searching fungal bioluminescence genes.</title>
        <authorList>
            <person name="Tanaka Y."/>
            <person name="Kasuga D."/>
            <person name="Oba Y."/>
            <person name="Hase S."/>
            <person name="Sato K."/>
            <person name="Oba Y."/>
            <person name="Sakakibara Y."/>
        </authorList>
    </citation>
    <scope>NUCLEOTIDE SEQUENCE</scope>
</reference>
<dbReference type="SMART" id="SM00325">
    <property type="entry name" value="RhoGEF"/>
    <property type="match status" value="1"/>
</dbReference>
<evidence type="ECO:0000259" key="1">
    <source>
        <dbReference type="PROSITE" id="PS50010"/>
    </source>
</evidence>
<dbReference type="InterPro" id="IPR010481">
    <property type="entry name" value="Cdc24/Scd1_N"/>
</dbReference>
<dbReference type="InterPro" id="IPR035899">
    <property type="entry name" value="DBL_dom_sf"/>
</dbReference>
<name>A0ABQ0LWR7_MYCCL</name>
<sequence>MASTSHIGTSVDDPALRASCTRLRAILPQVRGFNRYLALVSNANPAIELWDLFSLGVPLCYLFDLVAEGRGLAKINQSEYNAEMLAESPQRAKKHAIALFAMQIRSDAVAREIPGCETFTVDELWDRDSTQGLLKVVQTVSALIKHLPADVFDAPRRPSVMSTPVVRYSESYRVNVLRELVETERKYNSDLEVLQKYLVAVADCNLMDKETISLVFPNIDQLVEFQAQFLRALEATMEQPWPEQRWGQVFSQAEEGFLTSYTSWFTKYTRGLDILEIKKPYLAGLDHLISSNEASAYVIRPVSRACKYPLLLDSLIKCLDPAEYPYFDELEAGREALKRVLDELHVKQMLVEKQETANLLRGRVADWKGHNPEHFGALLLDDVFVVTKSNVDREYHVFLFEKILLCCKEVVTRSSAGHINTYSAARQRTSPLTLKGRIFLNIVTAADLGPMERNEDSSRGYPVAYPLTVRWKPDEGTQSDSESLVLRCRTEDQAQRWKEKITEKARLGT</sequence>
<dbReference type="InterPro" id="IPR053026">
    <property type="entry name" value="CDC42_GEF"/>
</dbReference>
<evidence type="ECO:0000313" key="2">
    <source>
        <dbReference type="EMBL" id="GAT55164.1"/>
    </source>
</evidence>
<dbReference type="PANTHER" id="PTHR47339">
    <property type="entry name" value="CELL DIVISION CONTROL PROTEIN 24"/>
    <property type="match status" value="1"/>
</dbReference>
<gene>
    <name evidence="2" type="ORF">MCHLO_11961</name>
</gene>
<dbReference type="InterPro" id="IPR011993">
    <property type="entry name" value="PH-like_dom_sf"/>
</dbReference>
<dbReference type="Gene3D" id="1.20.900.10">
    <property type="entry name" value="Dbl homology (DH) domain"/>
    <property type="match status" value="1"/>
</dbReference>
<organism evidence="2 3">
    <name type="scientific">Mycena chlorophos</name>
    <name type="common">Agaric fungus</name>
    <name type="synonym">Agaricus chlorophos</name>
    <dbReference type="NCBI Taxonomy" id="658473"/>
    <lineage>
        <taxon>Eukaryota</taxon>
        <taxon>Fungi</taxon>
        <taxon>Dikarya</taxon>
        <taxon>Basidiomycota</taxon>
        <taxon>Agaricomycotina</taxon>
        <taxon>Agaricomycetes</taxon>
        <taxon>Agaricomycetidae</taxon>
        <taxon>Agaricales</taxon>
        <taxon>Marasmiineae</taxon>
        <taxon>Mycenaceae</taxon>
        <taxon>Mycena</taxon>
    </lineage>
</organism>
<dbReference type="InterPro" id="IPR000219">
    <property type="entry name" value="DH_dom"/>
</dbReference>
<dbReference type="InterPro" id="IPR001849">
    <property type="entry name" value="PH_domain"/>
</dbReference>
<dbReference type="Pfam" id="PF00621">
    <property type="entry name" value="RhoGEF"/>
    <property type="match status" value="1"/>
</dbReference>
<dbReference type="InterPro" id="IPR033511">
    <property type="entry name" value="Cdc24/Scd1_PH_dom"/>
</dbReference>
<dbReference type="SUPFAM" id="SSF50729">
    <property type="entry name" value="PH domain-like"/>
    <property type="match status" value="1"/>
</dbReference>
<accession>A0ABQ0LWR7</accession>
<dbReference type="CDD" id="cd13246">
    <property type="entry name" value="PH_Scd1"/>
    <property type="match status" value="1"/>
</dbReference>
<dbReference type="Pfam" id="PF06395">
    <property type="entry name" value="CDC24"/>
    <property type="match status" value="1"/>
</dbReference>
<dbReference type="SUPFAM" id="SSF48065">
    <property type="entry name" value="DBL homology domain (DH-domain)"/>
    <property type="match status" value="1"/>
</dbReference>
<feature type="domain" description="DH" evidence="1">
    <location>
        <begin position="172"/>
        <end position="347"/>
    </location>
</feature>
<dbReference type="CDD" id="cd00160">
    <property type="entry name" value="RhoGEF"/>
    <property type="match status" value="1"/>
</dbReference>
<dbReference type="SMART" id="SM00233">
    <property type="entry name" value="PH"/>
    <property type="match status" value="1"/>
</dbReference>
<dbReference type="Pfam" id="PF15411">
    <property type="entry name" value="PH_10"/>
    <property type="match status" value="1"/>
</dbReference>